<feature type="coiled-coil region" evidence="1">
    <location>
        <begin position="36"/>
        <end position="63"/>
    </location>
</feature>
<comment type="caution">
    <text evidence="2">The sequence shown here is derived from an EMBL/GenBank/DDBJ whole genome shotgun (WGS) entry which is preliminary data.</text>
</comment>
<dbReference type="EMBL" id="LAZR01000116">
    <property type="protein sequence ID" value="KKN89643.1"/>
    <property type="molecule type" value="Genomic_DNA"/>
</dbReference>
<sequence length="125" mass="13845">MNEKCRDCGHAMEWKSEYWVGDKKHECQRLHGIGGRDCKDNQLTAAREENDTLRERVKELEKGGIRLYRCPECGVADTARETVVYDPTGLDDEADRCGNCLGADIGSGMFIPDALATPPGRKEGG</sequence>
<organism evidence="2">
    <name type="scientific">marine sediment metagenome</name>
    <dbReference type="NCBI Taxonomy" id="412755"/>
    <lineage>
        <taxon>unclassified sequences</taxon>
        <taxon>metagenomes</taxon>
        <taxon>ecological metagenomes</taxon>
    </lineage>
</organism>
<evidence type="ECO:0000313" key="2">
    <source>
        <dbReference type="EMBL" id="KKN89643.1"/>
    </source>
</evidence>
<accession>A0A0F9XD00</accession>
<dbReference type="AlphaFoldDB" id="A0A0F9XD00"/>
<reference evidence="2" key="1">
    <citation type="journal article" date="2015" name="Nature">
        <title>Complex archaea that bridge the gap between prokaryotes and eukaryotes.</title>
        <authorList>
            <person name="Spang A."/>
            <person name="Saw J.H."/>
            <person name="Jorgensen S.L."/>
            <person name="Zaremba-Niedzwiedzka K."/>
            <person name="Martijn J."/>
            <person name="Lind A.E."/>
            <person name="van Eijk R."/>
            <person name="Schleper C."/>
            <person name="Guy L."/>
            <person name="Ettema T.J."/>
        </authorList>
    </citation>
    <scope>NUCLEOTIDE SEQUENCE</scope>
</reference>
<gene>
    <name evidence="2" type="ORF">LCGC14_0234890</name>
</gene>
<evidence type="ECO:0000256" key="1">
    <source>
        <dbReference type="SAM" id="Coils"/>
    </source>
</evidence>
<proteinExistence type="predicted"/>
<name>A0A0F9XD00_9ZZZZ</name>
<keyword evidence="1" id="KW-0175">Coiled coil</keyword>
<protein>
    <submittedName>
        <fullName evidence="2">Uncharacterized protein</fullName>
    </submittedName>
</protein>